<feature type="region of interest" description="Disordered" evidence="7">
    <location>
        <begin position="1"/>
        <end position="20"/>
    </location>
</feature>
<dbReference type="Gene3D" id="3.40.190.10">
    <property type="entry name" value="Periplasmic binding protein-like II"/>
    <property type="match status" value="2"/>
</dbReference>
<dbReference type="Pfam" id="PF01547">
    <property type="entry name" value="SBP_bac_1"/>
    <property type="match status" value="1"/>
</dbReference>
<comment type="subcellular location">
    <subcellularLocation>
        <location evidence="1">Cell envelope</location>
    </subcellularLocation>
</comment>
<keyword evidence="4" id="KW-0732">Signal</keyword>
<comment type="similarity">
    <text evidence="2">Belongs to the bacterial solute-binding protein 1 family.</text>
</comment>
<evidence type="ECO:0000313" key="9">
    <source>
        <dbReference type="EMBL" id="OCI33106.1"/>
    </source>
</evidence>
<dbReference type="PANTHER" id="PTHR43649">
    <property type="entry name" value="ARABINOSE-BINDING PROTEIN-RELATED"/>
    <property type="match status" value="1"/>
</dbReference>
<reference evidence="8 10" key="1">
    <citation type="submission" date="2016-01" db="EMBL/GenBank/DDBJ databases">
        <title>Genome sequence of Oerskovia enterophila VJag, an agar and cellulose degrading bacterium.</title>
        <authorList>
            <person name="Poehlein A."/>
            <person name="Jag V."/>
            <person name="Bengelsdorf F."/>
            <person name="Duerre P."/>
            <person name="Daniel R."/>
        </authorList>
    </citation>
    <scope>NUCLEOTIDE SEQUENCE [LARGE SCALE GENOMIC DNA]</scope>
    <source>
        <strain evidence="8 10">VJag</strain>
    </source>
</reference>
<reference evidence="9 11" key="2">
    <citation type="submission" date="2016-06" db="EMBL/GenBank/DDBJ databases">
        <title>Genome sequence of Oerskovia enterophila DSM 43852.</title>
        <authorList>
            <person name="Poehlein A."/>
            <person name="Jag V."/>
            <person name="Bengelsdorf F.R."/>
            <person name="Daniel R."/>
            <person name="Duerre P."/>
        </authorList>
    </citation>
    <scope>NUCLEOTIDE SEQUENCE [LARGE SCALE GENOMIC DNA]</scope>
    <source>
        <strain evidence="9 11">DSM 43852</strain>
    </source>
</reference>
<evidence type="ECO:0000313" key="10">
    <source>
        <dbReference type="Proteomes" id="UP000076447"/>
    </source>
</evidence>
<evidence type="ECO:0000256" key="1">
    <source>
        <dbReference type="ARBA" id="ARBA00004196"/>
    </source>
</evidence>
<organism evidence="8 10">
    <name type="scientific">Oerskovia enterophila</name>
    <dbReference type="NCBI Taxonomy" id="43678"/>
    <lineage>
        <taxon>Bacteria</taxon>
        <taxon>Bacillati</taxon>
        <taxon>Actinomycetota</taxon>
        <taxon>Actinomycetes</taxon>
        <taxon>Micrococcales</taxon>
        <taxon>Cellulomonadaceae</taxon>
        <taxon>Oerskovia</taxon>
    </lineage>
</organism>
<dbReference type="PATRIC" id="fig|43678.3.peg.3731"/>
<dbReference type="PANTHER" id="PTHR43649:SF28">
    <property type="entry name" value="BINDING PROTEIN COMPONENT OF ABC SUGAR TRANSPORTER-RELATED"/>
    <property type="match status" value="1"/>
</dbReference>
<keyword evidence="11" id="KW-1185">Reference proteome</keyword>
<dbReference type="Proteomes" id="UP000093412">
    <property type="component" value="Unassembled WGS sequence"/>
</dbReference>
<sequence length="464" mass="48990">MIRTLNLPSRGVPARAGRTTGRVRARVTSAVGTLAVSALALSACTAGTDGGGGSTAAPADDEEVSISIWSGFSDRELGIIDEAVARFEADHPNYTVTSQGSQDDDKLAQAIRGGNAPDVAVSFSTDYVGQNCSSGAWQDLGPFIERDGVDLEQIPAAVRGYTEFEGTRCALPMLADVYGLYYNLDQFAAAGVTEPPRTTSELLETAKKLTQFNEDGSIKVAGFVPLMNFYANTPQVVGPMFGAHWTDDSGRSSISTDPAWAALATWQKELVDWYGYDKLQKFVAGSGQQYSADQDFQTGRIAMALDGEYRTAFIDDAAPDLAYATAPVPVSDDRVDEYGGGYATGTVIGIPQGAENPGAAFELVKYLAFDTGSLVAMSNGLKNVPTTLDSLESPELEVTPQFQTFLDVFASDGLSNNPPSANGGAYLKTVSDFFDKWQAGGVSDLDAALAQVDTDIENAKGIGG</sequence>
<dbReference type="AlphaFoldDB" id="A0A161YDE7"/>
<evidence type="ECO:0000256" key="5">
    <source>
        <dbReference type="ARBA" id="ARBA00049629"/>
    </source>
</evidence>
<evidence type="ECO:0000256" key="3">
    <source>
        <dbReference type="ARBA" id="ARBA00022448"/>
    </source>
</evidence>
<dbReference type="SUPFAM" id="SSF53850">
    <property type="entry name" value="Periplasmic binding protein-like II"/>
    <property type="match status" value="1"/>
</dbReference>
<dbReference type="Proteomes" id="UP000076447">
    <property type="component" value="Unassembled WGS sequence"/>
</dbReference>
<name>A0A161YDE7_9CELL</name>
<evidence type="ECO:0000256" key="7">
    <source>
        <dbReference type="SAM" id="MobiDB-lite"/>
    </source>
</evidence>
<evidence type="ECO:0000256" key="6">
    <source>
        <dbReference type="ARBA" id="ARBA00049753"/>
    </source>
</evidence>
<evidence type="ECO:0000313" key="8">
    <source>
        <dbReference type="EMBL" id="KZM33728.1"/>
    </source>
</evidence>
<dbReference type="EMBL" id="MAQA01000001">
    <property type="protein sequence ID" value="OCI33106.1"/>
    <property type="molecule type" value="Genomic_DNA"/>
</dbReference>
<protein>
    <recommendedName>
        <fullName evidence="6">Probable sugar-binding periplasmic protein</fullName>
    </recommendedName>
</protein>
<dbReference type="STRING" id="43678.OJAG_35670"/>
<comment type="function">
    <text evidence="5">Part of a binding-protein-dependent transport system for a sugar.</text>
</comment>
<evidence type="ECO:0000313" key="11">
    <source>
        <dbReference type="Proteomes" id="UP000093412"/>
    </source>
</evidence>
<comment type="caution">
    <text evidence="8">The sequence shown here is derived from an EMBL/GenBank/DDBJ whole genome shotgun (WGS) entry which is preliminary data.</text>
</comment>
<accession>A0A161YDE7</accession>
<dbReference type="InterPro" id="IPR006059">
    <property type="entry name" value="SBP"/>
</dbReference>
<dbReference type="OrthoDB" id="2510110at2"/>
<dbReference type="EMBL" id="LRIE01000084">
    <property type="protein sequence ID" value="KZM33728.1"/>
    <property type="molecule type" value="Genomic_DNA"/>
</dbReference>
<evidence type="ECO:0000256" key="2">
    <source>
        <dbReference type="ARBA" id="ARBA00008520"/>
    </source>
</evidence>
<proteinExistence type="inferred from homology"/>
<gene>
    <name evidence="9" type="ORF">OERS_00270</name>
    <name evidence="8" type="ORF">OJAG_35670</name>
</gene>
<dbReference type="InterPro" id="IPR050490">
    <property type="entry name" value="Bact_solute-bd_prot1"/>
</dbReference>
<keyword evidence="3" id="KW-0813">Transport</keyword>
<evidence type="ECO:0000256" key="4">
    <source>
        <dbReference type="ARBA" id="ARBA00022729"/>
    </source>
</evidence>
<dbReference type="GO" id="GO:0030313">
    <property type="term" value="C:cell envelope"/>
    <property type="evidence" value="ECO:0007669"/>
    <property type="project" value="UniProtKB-SubCell"/>
</dbReference>